<dbReference type="EMBL" id="HACG01002669">
    <property type="protein sequence ID" value="CEK49534.1"/>
    <property type="molecule type" value="Transcribed_RNA"/>
</dbReference>
<organism evidence="1">
    <name type="scientific">Arion vulgaris</name>
    <dbReference type="NCBI Taxonomy" id="1028688"/>
    <lineage>
        <taxon>Eukaryota</taxon>
        <taxon>Metazoa</taxon>
        <taxon>Spiralia</taxon>
        <taxon>Lophotrochozoa</taxon>
        <taxon>Mollusca</taxon>
        <taxon>Gastropoda</taxon>
        <taxon>Heterobranchia</taxon>
        <taxon>Euthyneura</taxon>
        <taxon>Panpulmonata</taxon>
        <taxon>Eupulmonata</taxon>
        <taxon>Stylommatophora</taxon>
        <taxon>Helicina</taxon>
        <taxon>Arionoidea</taxon>
        <taxon>Arionidae</taxon>
        <taxon>Arion</taxon>
    </lineage>
</organism>
<name>A0A0B6Y060_9EUPU</name>
<gene>
    <name evidence="1" type="primary">ORF8060</name>
</gene>
<reference evidence="1" key="1">
    <citation type="submission" date="2014-12" db="EMBL/GenBank/DDBJ databases">
        <title>Insight into the proteome of Arion vulgaris.</title>
        <authorList>
            <person name="Aradska J."/>
            <person name="Bulat T."/>
            <person name="Smidak R."/>
            <person name="Sarate P."/>
            <person name="Gangsoo J."/>
            <person name="Sialana F."/>
            <person name="Bilban M."/>
            <person name="Lubec G."/>
        </authorList>
    </citation>
    <scope>NUCLEOTIDE SEQUENCE</scope>
    <source>
        <tissue evidence="1">Skin</tissue>
    </source>
</reference>
<dbReference type="AlphaFoldDB" id="A0A0B6Y060"/>
<evidence type="ECO:0000313" key="1">
    <source>
        <dbReference type="EMBL" id="CEK49534.1"/>
    </source>
</evidence>
<proteinExistence type="predicted"/>
<protein>
    <submittedName>
        <fullName evidence="1">Uncharacterized protein</fullName>
    </submittedName>
</protein>
<accession>A0A0B6Y060</accession>
<sequence length="120" mass="13074">GSTGIITGIKWRHFQTFSTCQRGCQAQISLSVPPGISGQVCVMSCLNWGRGAQFTTAQSPLVIVAPCLQAFITNFWIWAIDYGRVPSYAKVFCASLSVQIFSSNTQSVFTTGPCKWCDPI</sequence>
<feature type="non-terminal residue" evidence="1">
    <location>
        <position position="1"/>
    </location>
</feature>